<evidence type="ECO:0000256" key="4">
    <source>
        <dbReference type="SAM" id="SignalP"/>
    </source>
</evidence>
<dbReference type="InterPro" id="IPR058792">
    <property type="entry name" value="Beta-barrel_RND_2"/>
</dbReference>
<evidence type="ECO:0000313" key="6">
    <source>
        <dbReference type="EMBL" id="SDE13723.1"/>
    </source>
</evidence>
<dbReference type="OrthoDB" id="7422354at2"/>
<dbReference type="Gene3D" id="2.40.420.20">
    <property type="match status" value="1"/>
</dbReference>
<feature type="region of interest" description="Disordered" evidence="3">
    <location>
        <begin position="390"/>
        <end position="435"/>
    </location>
</feature>
<dbReference type="SUPFAM" id="SSF111369">
    <property type="entry name" value="HlyD-like secretion proteins"/>
    <property type="match status" value="1"/>
</dbReference>
<evidence type="ECO:0000256" key="2">
    <source>
        <dbReference type="SAM" id="Coils"/>
    </source>
</evidence>
<dbReference type="Gene3D" id="2.40.50.100">
    <property type="match status" value="1"/>
</dbReference>
<dbReference type="GO" id="GO:1990281">
    <property type="term" value="C:efflux pump complex"/>
    <property type="evidence" value="ECO:0007669"/>
    <property type="project" value="TreeGrafter"/>
</dbReference>
<accession>A0A1G7AG90</accession>
<dbReference type="Gene3D" id="2.40.30.170">
    <property type="match status" value="1"/>
</dbReference>
<dbReference type="PANTHER" id="PTHR30469">
    <property type="entry name" value="MULTIDRUG RESISTANCE PROTEIN MDTA"/>
    <property type="match status" value="1"/>
</dbReference>
<dbReference type="Pfam" id="PF25954">
    <property type="entry name" value="Beta-barrel_RND_2"/>
    <property type="match status" value="1"/>
</dbReference>
<keyword evidence="4" id="KW-0732">Signal</keyword>
<dbReference type="EMBL" id="FNAH01000004">
    <property type="protein sequence ID" value="SDE13723.1"/>
    <property type="molecule type" value="Genomic_DNA"/>
</dbReference>
<dbReference type="InterPro" id="IPR006143">
    <property type="entry name" value="RND_pump_MFP"/>
</dbReference>
<dbReference type="STRING" id="591205.SAMN05421538_104126"/>
<organism evidence="6 7">
    <name type="scientific">Paracoccus isoporae</name>
    <dbReference type="NCBI Taxonomy" id="591205"/>
    <lineage>
        <taxon>Bacteria</taxon>
        <taxon>Pseudomonadati</taxon>
        <taxon>Pseudomonadota</taxon>
        <taxon>Alphaproteobacteria</taxon>
        <taxon>Rhodobacterales</taxon>
        <taxon>Paracoccaceae</taxon>
        <taxon>Paracoccus</taxon>
    </lineage>
</organism>
<keyword evidence="2" id="KW-0175">Coiled coil</keyword>
<evidence type="ECO:0000256" key="1">
    <source>
        <dbReference type="ARBA" id="ARBA00009477"/>
    </source>
</evidence>
<comment type="similarity">
    <text evidence="1">Belongs to the membrane fusion protein (MFP) (TC 8.A.1) family.</text>
</comment>
<proteinExistence type="inferred from homology"/>
<feature type="compositionally biased region" description="Basic and acidic residues" evidence="3">
    <location>
        <begin position="425"/>
        <end position="435"/>
    </location>
</feature>
<feature type="domain" description="CusB-like beta-barrel" evidence="5">
    <location>
        <begin position="241"/>
        <end position="305"/>
    </location>
</feature>
<sequence>MLRIFLALLLSAATPAIADDAEQGESAAPGSVQARQSATVVDARIAPVEIRVPVSGSLVPRQEALVYPQLSGYEVTEVLAEIGDEVSRGDVLARLSDLTVRAQLAQAEAEAERAEAGVGQARSQIDSAEATAAQAEASLARTQRLQRGGTATQAALDDAVAGEAAARAAVASARDGLALAIATQATAAAAVEIARLNLQRTEIRAPVDGIVTGRNARIGALGNAAGEPMFEIVAAGEIEWEAEVIETALGALSLGDPAIASVAGLGAVEGEVRLLPATVDQATRLGRLRIAMDATEGLKPGLFASGWVITDRHDGVTVPLTAVLAATDGEIVQVVSDGVIETRPVLAGAIWQGRREILRGLEEGETVVARAGAFFRDGDQIDAVRAADNSAASGADTAEDVTGAAGEAQAPAATETAANATGAGEAERASGEVAR</sequence>
<dbReference type="AlphaFoldDB" id="A0A1G7AG90"/>
<keyword evidence="7" id="KW-1185">Reference proteome</keyword>
<feature type="signal peptide" evidence="4">
    <location>
        <begin position="1"/>
        <end position="18"/>
    </location>
</feature>
<feature type="coiled-coil region" evidence="2">
    <location>
        <begin position="95"/>
        <end position="145"/>
    </location>
</feature>
<dbReference type="GO" id="GO:0015562">
    <property type="term" value="F:efflux transmembrane transporter activity"/>
    <property type="evidence" value="ECO:0007669"/>
    <property type="project" value="TreeGrafter"/>
</dbReference>
<dbReference type="Proteomes" id="UP000199344">
    <property type="component" value="Unassembled WGS sequence"/>
</dbReference>
<dbReference type="PANTHER" id="PTHR30469:SF15">
    <property type="entry name" value="HLYD FAMILY OF SECRETION PROTEINS"/>
    <property type="match status" value="1"/>
</dbReference>
<name>A0A1G7AG90_9RHOB</name>
<evidence type="ECO:0000313" key="7">
    <source>
        <dbReference type="Proteomes" id="UP000199344"/>
    </source>
</evidence>
<feature type="compositionally biased region" description="Low complexity" evidence="3">
    <location>
        <begin position="402"/>
        <end position="424"/>
    </location>
</feature>
<dbReference type="Gene3D" id="1.10.287.470">
    <property type="entry name" value="Helix hairpin bin"/>
    <property type="match status" value="1"/>
</dbReference>
<dbReference type="RefSeq" id="WP_090523117.1">
    <property type="nucleotide sequence ID" value="NZ_FNAH01000004.1"/>
</dbReference>
<feature type="chain" id="PRO_5011500606" evidence="4">
    <location>
        <begin position="19"/>
        <end position="435"/>
    </location>
</feature>
<evidence type="ECO:0000259" key="5">
    <source>
        <dbReference type="Pfam" id="PF25954"/>
    </source>
</evidence>
<gene>
    <name evidence="6" type="ORF">SAMN05421538_104126</name>
</gene>
<protein>
    <submittedName>
        <fullName evidence="6">RND family efflux transporter, MFP subunit</fullName>
    </submittedName>
</protein>
<dbReference type="NCBIfam" id="TIGR01730">
    <property type="entry name" value="RND_mfp"/>
    <property type="match status" value="1"/>
</dbReference>
<evidence type="ECO:0000256" key="3">
    <source>
        <dbReference type="SAM" id="MobiDB-lite"/>
    </source>
</evidence>
<reference evidence="6 7" key="1">
    <citation type="submission" date="2016-10" db="EMBL/GenBank/DDBJ databases">
        <authorList>
            <person name="de Groot N.N."/>
        </authorList>
    </citation>
    <scope>NUCLEOTIDE SEQUENCE [LARGE SCALE GENOMIC DNA]</scope>
    <source>
        <strain evidence="6 7">DSM 22220</strain>
    </source>
</reference>